<dbReference type="GO" id="GO:0016887">
    <property type="term" value="F:ATP hydrolysis activity"/>
    <property type="evidence" value="ECO:0007669"/>
    <property type="project" value="InterPro"/>
</dbReference>
<reference evidence="7 8" key="1">
    <citation type="submission" date="2019-02" db="EMBL/GenBank/DDBJ databases">
        <title>Closed genome of Sporomusa termitida DSM 4440.</title>
        <authorList>
            <person name="Poehlein A."/>
            <person name="Daniel R."/>
        </authorList>
    </citation>
    <scope>NUCLEOTIDE SEQUENCE [LARGE SCALE GENOMIC DNA]</scope>
    <source>
        <strain evidence="7 8">DSM 4440</strain>
    </source>
</reference>
<accession>A0A517DVR5</accession>
<proteinExistence type="inferred from homology"/>
<dbReference type="CDD" id="cd03224">
    <property type="entry name" value="ABC_TM1139_LivF_branched"/>
    <property type="match status" value="1"/>
</dbReference>
<evidence type="ECO:0000256" key="3">
    <source>
        <dbReference type="ARBA" id="ARBA00022741"/>
    </source>
</evidence>
<keyword evidence="3" id="KW-0547">Nucleotide-binding</keyword>
<keyword evidence="2" id="KW-0813">Transport</keyword>
<dbReference type="EMBL" id="CP036259">
    <property type="protein sequence ID" value="QDR81454.1"/>
    <property type="molecule type" value="Genomic_DNA"/>
</dbReference>
<dbReference type="InterPro" id="IPR003439">
    <property type="entry name" value="ABC_transporter-like_ATP-bd"/>
</dbReference>
<evidence type="ECO:0000313" key="8">
    <source>
        <dbReference type="Proteomes" id="UP000320776"/>
    </source>
</evidence>
<dbReference type="PROSITE" id="PS50893">
    <property type="entry name" value="ABC_TRANSPORTER_2"/>
    <property type="match status" value="1"/>
</dbReference>
<dbReference type="GO" id="GO:0015807">
    <property type="term" value="P:L-amino acid transport"/>
    <property type="evidence" value="ECO:0007669"/>
    <property type="project" value="TreeGrafter"/>
</dbReference>
<dbReference type="InterPro" id="IPR003593">
    <property type="entry name" value="AAA+_ATPase"/>
</dbReference>
<dbReference type="Gene3D" id="3.40.50.300">
    <property type="entry name" value="P-loop containing nucleotide triphosphate hydrolases"/>
    <property type="match status" value="1"/>
</dbReference>
<comment type="similarity">
    <text evidence="1">Belongs to the ABC transporter superfamily.</text>
</comment>
<dbReference type="SMART" id="SM00382">
    <property type="entry name" value="AAA"/>
    <property type="match status" value="1"/>
</dbReference>
<dbReference type="Proteomes" id="UP000320776">
    <property type="component" value="Chromosome"/>
</dbReference>
<keyword evidence="4 7" id="KW-0067">ATP-binding</keyword>
<evidence type="ECO:0000256" key="2">
    <source>
        <dbReference type="ARBA" id="ARBA00022448"/>
    </source>
</evidence>
<dbReference type="InterPro" id="IPR052156">
    <property type="entry name" value="BCAA_Transport_ATP-bd_LivF"/>
</dbReference>
<dbReference type="PANTHER" id="PTHR43820:SF4">
    <property type="entry name" value="HIGH-AFFINITY BRANCHED-CHAIN AMINO ACID TRANSPORT ATP-BINDING PROTEIN LIVF"/>
    <property type="match status" value="1"/>
</dbReference>
<dbReference type="GO" id="GO:0005524">
    <property type="term" value="F:ATP binding"/>
    <property type="evidence" value="ECO:0007669"/>
    <property type="project" value="UniProtKB-KW"/>
</dbReference>
<dbReference type="PROSITE" id="PS00211">
    <property type="entry name" value="ABC_TRANSPORTER_1"/>
    <property type="match status" value="1"/>
</dbReference>
<feature type="domain" description="ABC transporter" evidence="6">
    <location>
        <begin position="8"/>
        <end position="240"/>
    </location>
</feature>
<protein>
    <submittedName>
        <fullName evidence="7">High-affinity branched-chain amino acid transport ATP-binding protein LivF</fullName>
    </submittedName>
</protein>
<organism evidence="7 8">
    <name type="scientific">Sporomusa termitida</name>
    <dbReference type="NCBI Taxonomy" id="2377"/>
    <lineage>
        <taxon>Bacteria</taxon>
        <taxon>Bacillati</taxon>
        <taxon>Bacillota</taxon>
        <taxon>Negativicutes</taxon>
        <taxon>Selenomonadales</taxon>
        <taxon>Sporomusaceae</taxon>
        <taxon>Sporomusa</taxon>
    </lineage>
</organism>
<evidence type="ECO:0000256" key="5">
    <source>
        <dbReference type="ARBA" id="ARBA00022970"/>
    </source>
</evidence>
<dbReference type="InterPro" id="IPR017871">
    <property type="entry name" value="ABC_transporter-like_CS"/>
</dbReference>
<keyword evidence="5" id="KW-0029">Amino-acid transport</keyword>
<evidence type="ECO:0000259" key="6">
    <source>
        <dbReference type="PROSITE" id="PS50893"/>
    </source>
</evidence>
<dbReference type="RefSeq" id="WP_211367284.1">
    <property type="nucleotide sequence ID" value="NZ_CP036259.1"/>
</dbReference>
<dbReference type="Pfam" id="PF00005">
    <property type="entry name" value="ABC_tran"/>
    <property type="match status" value="1"/>
</dbReference>
<keyword evidence="8" id="KW-1185">Reference proteome</keyword>
<name>A0A517DVR5_9FIRM</name>
<dbReference type="SUPFAM" id="SSF52540">
    <property type="entry name" value="P-loop containing nucleoside triphosphate hydrolases"/>
    <property type="match status" value="1"/>
</dbReference>
<evidence type="ECO:0000256" key="1">
    <source>
        <dbReference type="ARBA" id="ARBA00005417"/>
    </source>
</evidence>
<dbReference type="GO" id="GO:0015658">
    <property type="term" value="F:branched-chain amino acid transmembrane transporter activity"/>
    <property type="evidence" value="ECO:0007669"/>
    <property type="project" value="TreeGrafter"/>
</dbReference>
<sequence>MNSKDMLLAVKKINVHYGDFQALHQVSLQIRAGSIVSIIGANGAGKSTLLNTILGINKPASGEIMFLGDNIHGLPTNRIVAKGLAMSPEGSSVFKKLTVKENLLMGAYLPRARKQKNKNLERVYTLFPVLRDKAGQEASYLSGGQRQMLAIARALMSEPKLLCCDEISLGLAPIIIKDIYLTIKKINEQGLTIILVDQDVRRSLTYSDFSYVMLKGQIVMAGKSSALGEEAVKEAYFGLHKADKQ</sequence>
<evidence type="ECO:0000256" key="4">
    <source>
        <dbReference type="ARBA" id="ARBA00022840"/>
    </source>
</evidence>
<dbReference type="AlphaFoldDB" id="A0A517DVR5"/>
<dbReference type="KEGG" id="sted:SPTER_28370"/>
<dbReference type="PANTHER" id="PTHR43820">
    <property type="entry name" value="HIGH-AFFINITY BRANCHED-CHAIN AMINO ACID TRANSPORT ATP-BINDING PROTEIN LIVF"/>
    <property type="match status" value="1"/>
</dbReference>
<gene>
    <name evidence="7" type="primary">livF_3</name>
    <name evidence="7" type="ORF">SPTER_28370</name>
</gene>
<evidence type="ECO:0000313" key="7">
    <source>
        <dbReference type="EMBL" id="QDR81454.1"/>
    </source>
</evidence>
<dbReference type="InterPro" id="IPR027417">
    <property type="entry name" value="P-loop_NTPase"/>
</dbReference>